<dbReference type="InterPro" id="IPR006379">
    <property type="entry name" value="HAD-SF_hydro_IIB"/>
</dbReference>
<dbReference type="InterPro" id="IPR000150">
    <property type="entry name" value="Cof"/>
</dbReference>
<dbReference type="SFLD" id="SFLDG01140">
    <property type="entry name" value="C2.B:_Phosphomannomutase_and_P"/>
    <property type="match status" value="1"/>
</dbReference>
<dbReference type="Pfam" id="PF08282">
    <property type="entry name" value="Hydrolase_3"/>
    <property type="match status" value="1"/>
</dbReference>
<dbReference type="PROSITE" id="PS01229">
    <property type="entry name" value="COF_2"/>
    <property type="match status" value="1"/>
</dbReference>
<protein>
    <submittedName>
        <fullName evidence="1">Haloacid dehalogenase</fullName>
    </submittedName>
</protein>
<dbReference type="Pfam" id="PF01503">
    <property type="entry name" value="PRA-PH"/>
    <property type="match status" value="1"/>
</dbReference>
<dbReference type="GO" id="GO:0016791">
    <property type="term" value="F:phosphatase activity"/>
    <property type="evidence" value="ECO:0007669"/>
    <property type="project" value="TreeGrafter"/>
</dbReference>
<dbReference type="Gene3D" id="3.30.1240.10">
    <property type="match status" value="1"/>
</dbReference>
<dbReference type="PANTHER" id="PTHR10000">
    <property type="entry name" value="PHOSPHOSERINE PHOSPHATASE"/>
    <property type="match status" value="1"/>
</dbReference>
<keyword evidence="2" id="KW-1185">Reference proteome</keyword>
<accession>A0A2A5S2I3</accession>
<dbReference type="InterPro" id="IPR023214">
    <property type="entry name" value="HAD_sf"/>
</dbReference>
<name>A0A2A5S2I3_9LACT</name>
<evidence type="ECO:0000313" key="1">
    <source>
        <dbReference type="EMBL" id="PCS07737.1"/>
    </source>
</evidence>
<gene>
    <name evidence="1" type="ORF">RU87_GL000956</name>
</gene>
<evidence type="ECO:0000313" key="2">
    <source>
        <dbReference type="Proteomes" id="UP000242246"/>
    </source>
</evidence>
<dbReference type="Proteomes" id="UP000242246">
    <property type="component" value="Unassembled WGS sequence"/>
</dbReference>
<dbReference type="SUPFAM" id="SSF56784">
    <property type="entry name" value="HAD-like"/>
    <property type="match status" value="1"/>
</dbReference>
<dbReference type="SFLD" id="SFLDS00003">
    <property type="entry name" value="Haloacid_Dehalogenase"/>
    <property type="match status" value="1"/>
</dbReference>
<dbReference type="Gene3D" id="1.10.3420.10">
    <property type="entry name" value="putative ntp pyrophosphohydrolase like domain"/>
    <property type="match status" value="1"/>
</dbReference>
<dbReference type="InterPro" id="IPR021130">
    <property type="entry name" value="PRib-ATP_PPHydrolase-like"/>
</dbReference>
<dbReference type="OrthoDB" id="9810101at2"/>
<organism evidence="1 2">
    <name type="scientific">Pseudolactococcus plantarum</name>
    <dbReference type="NCBI Taxonomy" id="1365"/>
    <lineage>
        <taxon>Bacteria</taxon>
        <taxon>Bacillati</taxon>
        <taxon>Bacillota</taxon>
        <taxon>Bacilli</taxon>
        <taxon>Lactobacillales</taxon>
        <taxon>Streptococcaceae</taxon>
        <taxon>Pseudolactococcus</taxon>
    </lineage>
</organism>
<sequence>MNIKAVFFDLDGTLFTSSRNVAATTRRAIVELHKNKILVGVATGRGPAFVLPLMETLGLDFAVTYNGQYIFTPDEVLSTTAIDKKTLRHIIDFSKKHGRDISLGMADGVHGSGLLKFGETRTAQVIANILPKHVSSLTKNSFKNIVRKIKPQSHHLTSHIRQPIYQVIMIATSSETDEIMARFPDLQATRSNPYSADLITKGNSKLKGIEKVGQQFGFDLAQVMAFGDSDNDFDMLSGVGLGVAMGNATTGIQHIADYITDNNNSDGIAKALAHFGLINFKHADSFISKDQQFNQVKEFHRVMDGQTQELPRVYLPEEAGYRASFKVEEIVEFLFAASNRDLSVFDDLTAQLHTAIDTASRKVKAKPSANQADTLVDEADALLDLLYFTYGSLVLMGVDPYDLFNTVHKANMGKIFPDGKAHFDPVTHKILKPDNWETDFAPEGKMKQELDRQIRVAMSKLSKTKDTDEDV</sequence>
<dbReference type="AlphaFoldDB" id="A0A2A5S2I3"/>
<dbReference type="NCBIfam" id="TIGR00099">
    <property type="entry name" value="Cof-subfamily"/>
    <property type="match status" value="1"/>
</dbReference>
<comment type="caution">
    <text evidence="1">The sequence shown here is derived from an EMBL/GenBank/DDBJ whole genome shotgun (WGS) entry which is preliminary data.</text>
</comment>
<dbReference type="PANTHER" id="PTHR10000:SF25">
    <property type="entry name" value="PHOSPHATASE YKRA-RELATED"/>
    <property type="match status" value="1"/>
</dbReference>
<proteinExistence type="predicted"/>
<dbReference type="EMBL" id="JXJX01000003">
    <property type="protein sequence ID" value="PCS07737.1"/>
    <property type="molecule type" value="Genomic_DNA"/>
</dbReference>
<dbReference type="GO" id="GO:0005829">
    <property type="term" value="C:cytosol"/>
    <property type="evidence" value="ECO:0007669"/>
    <property type="project" value="TreeGrafter"/>
</dbReference>
<dbReference type="NCBIfam" id="TIGR01484">
    <property type="entry name" value="HAD-SF-IIB"/>
    <property type="match status" value="1"/>
</dbReference>
<dbReference type="RefSeq" id="WP_068160201.1">
    <property type="nucleotide sequence ID" value="NZ_JXJX01000003.1"/>
</dbReference>
<dbReference type="InterPro" id="IPR023292">
    <property type="entry name" value="NTP_PyroPHydrolase-like_dom_sf"/>
</dbReference>
<dbReference type="STRING" id="1348632.GCA_001591745_00247"/>
<dbReference type="GO" id="GO:0000287">
    <property type="term" value="F:magnesium ion binding"/>
    <property type="evidence" value="ECO:0007669"/>
    <property type="project" value="TreeGrafter"/>
</dbReference>
<dbReference type="InterPro" id="IPR036412">
    <property type="entry name" value="HAD-like_sf"/>
</dbReference>
<reference evidence="1 2" key="1">
    <citation type="submission" date="2014-12" db="EMBL/GenBank/DDBJ databases">
        <title>Draft genome sequences of 10 type strains of Lactococcus.</title>
        <authorList>
            <person name="Sun Z."/>
            <person name="Zhong Z."/>
            <person name="Liu W."/>
            <person name="Zhang W."/>
            <person name="Zhang H."/>
        </authorList>
    </citation>
    <scope>NUCLEOTIDE SEQUENCE [LARGE SCALE GENOMIC DNA]</scope>
    <source>
        <strain evidence="1 2">DSM 20686</strain>
    </source>
</reference>
<dbReference type="Gene3D" id="3.40.50.1000">
    <property type="entry name" value="HAD superfamily/HAD-like"/>
    <property type="match status" value="1"/>
</dbReference>